<keyword evidence="4" id="KW-1185">Reference proteome</keyword>
<dbReference type="Pfam" id="PF02481">
    <property type="entry name" value="DNA_processg_A"/>
    <property type="match status" value="1"/>
</dbReference>
<proteinExistence type="inferred from homology"/>
<dbReference type="NCBIfam" id="TIGR00732">
    <property type="entry name" value="dprA"/>
    <property type="match status" value="1"/>
</dbReference>
<dbReference type="SUPFAM" id="SSF102405">
    <property type="entry name" value="MCP/YpsA-like"/>
    <property type="match status" value="1"/>
</dbReference>
<dbReference type="RefSeq" id="WP_339960454.1">
    <property type="nucleotide sequence ID" value="NZ_JAWMWH010000001.1"/>
</dbReference>
<sequence>MQARRLLLKLRICRGISFRGENRVYQWMINQLAIKSATQAVDLTVDDLIRIAQIRKSNQAQFKASFLSAQIESDIVLNEQMCQYTTILDADYPALLLEIAFPPVVLFYQGNLGLTKHKLLGMVGSRRNSNYARIAIQSILPPLIQHQIVTVSGLAMGVDGLSHELTMKNGGKTIAVIGTGLDYCYPRSNVNLQAMIAHSHLLLTEYPLGVSVRKHHFLERNRIIAGLIHNIIIVEAAKQSGSLITANLALQNNRNVMAIPGPIGHPLSVGCNELIAEGAKPILTADDVLEDF</sequence>
<protein>
    <submittedName>
        <fullName evidence="3">DNA-processing protein DprA</fullName>
    </submittedName>
</protein>
<gene>
    <name evidence="3" type="primary">dprA</name>
    <name evidence="3" type="ORF">R4146_05690</name>
</gene>
<name>A0ABU8SL69_9LACO</name>
<reference evidence="3 4" key="1">
    <citation type="submission" date="2023-10" db="EMBL/GenBank/DDBJ databases">
        <title>Nicoliella lavandulae sp. nov. isolated from Lavandula angustifolia flowers.</title>
        <authorList>
            <person name="Alcantara C."/>
            <person name="Zuniga M."/>
            <person name="Landete J.M."/>
            <person name="Monedero V."/>
        </authorList>
    </citation>
    <scope>NUCLEOTIDE SEQUENCE [LARGE SCALE GENOMIC DNA]</scope>
    <source>
        <strain evidence="3 4">Es01</strain>
    </source>
</reference>
<dbReference type="InterPro" id="IPR003488">
    <property type="entry name" value="DprA"/>
</dbReference>
<evidence type="ECO:0000256" key="1">
    <source>
        <dbReference type="ARBA" id="ARBA00006525"/>
    </source>
</evidence>
<dbReference type="Proteomes" id="UP001370590">
    <property type="component" value="Unassembled WGS sequence"/>
</dbReference>
<dbReference type="PANTHER" id="PTHR43022:SF1">
    <property type="entry name" value="PROTEIN SMF"/>
    <property type="match status" value="1"/>
</dbReference>
<evidence type="ECO:0000313" key="3">
    <source>
        <dbReference type="EMBL" id="MEJ6400650.1"/>
    </source>
</evidence>
<accession>A0ABU8SL69</accession>
<dbReference type="PANTHER" id="PTHR43022">
    <property type="entry name" value="PROTEIN SMF"/>
    <property type="match status" value="1"/>
</dbReference>
<dbReference type="EMBL" id="JAWMWH010000001">
    <property type="protein sequence ID" value="MEJ6400650.1"/>
    <property type="molecule type" value="Genomic_DNA"/>
</dbReference>
<organism evidence="3 4">
    <name type="scientific">Nicoliella lavandulae</name>
    <dbReference type="NCBI Taxonomy" id="3082954"/>
    <lineage>
        <taxon>Bacteria</taxon>
        <taxon>Bacillati</taxon>
        <taxon>Bacillota</taxon>
        <taxon>Bacilli</taxon>
        <taxon>Lactobacillales</taxon>
        <taxon>Lactobacillaceae</taxon>
        <taxon>Nicoliella</taxon>
    </lineage>
</organism>
<feature type="domain" description="Smf/DprA SLOG" evidence="2">
    <location>
        <begin position="84"/>
        <end position="291"/>
    </location>
</feature>
<comment type="caution">
    <text evidence="3">The sequence shown here is derived from an EMBL/GenBank/DDBJ whole genome shotgun (WGS) entry which is preliminary data.</text>
</comment>
<dbReference type="InterPro" id="IPR057666">
    <property type="entry name" value="DrpA_SLOG"/>
</dbReference>
<comment type="similarity">
    <text evidence="1">Belongs to the DprA/Smf family.</text>
</comment>
<evidence type="ECO:0000313" key="4">
    <source>
        <dbReference type="Proteomes" id="UP001370590"/>
    </source>
</evidence>
<dbReference type="Gene3D" id="3.40.50.450">
    <property type="match status" value="1"/>
</dbReference>
<evidence type="ECO:0000259" key="2">
    <source>
        <dbReference type="Pfam" id="PF02481"/>
    </source>
</evidence>